<keyword evidence="2" id="KW-0539">Nucleus</keyword>
<comment type="subcellular location">
    <subcellularLocation>
        <location evidence="3">Nucleus lamina</location>
    </subcellularLocation>
</comment>
<dbReference type="Proteomes" id="UP000594638">
    <property type="component" value="Unassembled WGS sequence"/>
</dbReference>
<dbReference type="Gramene" id="OE9A082735T1">
    <property type="protein sequence ID" value="OE9A082735C1"/>
    <property type="gene ID" value="OE9A082735"/>
</dbReference>
<dbReference type="GO" id="GO:0005652">
    <property type="term" value="C:nuclear lamina"/>
    <property type="evidence" value="ECO:0007669"/>
    <property type="project" value="UniProtKB-SubCell"/>
</dbReference>
<dbReference type="GO" id="GO:0006997">
    <property type="term" value="P:nucleus organization"/>
    <property type="evidence" value="ECO:0007669"/>
    <property type="project" value="InterPro"/>
</dbReference>
<evidence type="ECO:0000256" key="2">
    <source>
        <dbReference type="ARBA" id="ARBA00023242"/>
    </source>
</evidence>
<evidence type="ECO:0000313" key="6">
    <source>
        <dbReference type="EMBL" id="CAA3011415.1"/>
    </source>
</evidence>
<organism evidence="6 7">
    <name type="scientific">Olea europaea subsp. europaea</name>
    <dbReference type="NCBI Taxonomy" id="158383"/>
    <lineage>
        <taxon>Eukaryota</taxon>
        <taxon>Viridiplantae</taxon>
        <taxon>Streptophyta</taxon>
        <taxon>Embryophyta</taxon>
        <taxon>Tracheophyta</taxon>
        <taxon>Spermatophyta</taxon>
        <taxon>Magnoliopsida</taxon>
        <taxon>eudicotyledons</taxon>
        <taxon>Gunneridae</taxon>
        <taxon>Pentapetalae</taxon>
        <taxon>asterids</taxon>
        <taxon>lamiids</taxon>
        <taxon>Lamiales</taxon>
        <taxon>Oleaceae</taxon>
        <taxon>Oleeae</taxon>
        <taxon>Olea</taxon>
    </lineage>
</organism>
<comment type="similarity">
    <text evidence="4">Belongs to the CRWN family.</text>
</comment>
<feature type="coiled-coil region" evidence="5">
    <location>
        <begin position="81"/>
        <end position="122"/>
    </location>
</feature>
<evidence type="ECO:0000256" key="3">
    <source>
        <dbReference type="ARBA" id="ARBA00024186"/>
    </source>
</evidence>
<name>A0A8S0TZ91_OLEEU</name>
<evidence type="ECO:0000256" key="1">
    <source>
        <dbReference type="ARBA" id="ARBA00023054"/>
    </source>
</evidence>
<sequence length="128" mass="15641">MSKLEHERTEWFSKIQKEPKDFLLDVQMQKRSWRTALIRDVKKLRMTSKKERMHLRKTKRKNFNILLLSVGKELEYVNSEMRRLDAERREINLDCEKRNQEWVELNNSIEELKVQREKLEKQPGIIAC</sequence>
<dbReference type="PANTHER" id="PTHR31908:SF2">
    <property type="entry name" value="PROTEIN CROWDED NUCLEI 4"/>
    <property type="match status" value="1"/>
</dbReference>
<keyword evidence="1 5" id="KW-0175">Coiled coil</keyword>
<proteinExistence type="inferred from homology"/>
<reference evidence="6 7" key="1">
    <citation type="submission" date="2019-12" db="EMBL/GenBank/DDBJ databases">
        <authorList>
            <person name="Alioto T."/>
            <person name="Alioto T."/>
            <person name="Gomez Garrido J."/>
        </authorList>
    </citation>
    <scope>NUCLEOTIDE SEQUENCE [LARGE SCALE GENOMIC DNA]</scope>
</reference>
<dbReference type="EMBL" id="CACTIH010007368">
    <property type="protein sequence ID" value="CAA3011415.1"/>
    <property type="molecule type" value="Genomic_DNA"/>
</dbReference>
<evidence type="ECO:0000313" key="7">
    <source>
        <dbReference type="Proteomes" id="UP000594638"/>
    </source>
</evidence>
<dbReference type="InterPro" id="IPR040418">
    <property type="entry name" value="CRWN"/>
</dbReference>
<comment type="caution">
    <text evidence="6">The sequence shown here is derived from an EMBL/GenBank/DDBJ whole genome shotgun (WGS) entry which is preliminary data.</text>
</comment>
<gene>
    <name evidence="6" type="ORF">OLEA9_A082735</name>
</gene>
<keyword evidence="7" id="KW-1185">Reference proteome</keyword>
<dbReference type="PANTHER" id="PTHR31908">
    <property type="entry name" value="PROTEIN CROWDED NUCLEI 4"/>
    <property type="match status" value="1"/>
</dbReference>
<dbReference type="AlphaFoldDB" id="A0A8S0TZ91"/>
<evidence type="ECO:0000256" key="5">
    <source>
        <dbReference type="SAM" id="Coils"/>
    </source>
</evidence>
<evidence type="ECO:0000256" key="4">
    <source>
        <dbReference type="ARBA" id="ARBA00024208"/>
    </source>
</evidence>
<accession>A0A8S0TZ91</accession>
<dbReference type="OrthoDB" id="1752102at2759"/>
<protein>
    <submittedName>
        <fullName evidence="6">Uncharacterized protein</fullName>
    </submittedName>
</protein>